<organism evidence="1 2">
    <name type="scientific">Protea cynaroides</name>
    <dbReference type="NCBI Taxonomy" id="273540"/>
    <lineage>
        <taxon>Eukaryota</taxon>
        <taxon>Viridiplantae</taxon>
        <taxon>Streptophyta</taxon>
        <taxon>Embryophyta</taxon>
        <taxon>Tracheophyta</taxon>
        <taxon>Spermatophyta</taxon>
        <taxon>Magnoliopsida</taxon>
        <taxon>Proteales</taxon>
        <taxon>Proteaceae</taxon>
        <taxon>Protea</taxon>
    </lineage>
</organism>
<dbReference type="AlphaFoldDB" id="A0A9Q0GMY8"/>
<dbReference type="Proteomes" id="UP001141806">
    <property type="component" value="Unassembled WGS sequence"/>
</dbReference>
<comment type="caution">
    <text evidence="1">The sequence shown here is derived from an EMBL/GenBank/DDBJ whole genome shotgun (WGS) entry which is preliminary data.</text>
</comment>
<gene>
    <name evidence="1" type="ORF">NE237_005568</name>
</gene>
<name>A0A9Q0GMY8_9MAGN</name>
<dbReference type="OrthoDB" id="1572115at2759"/>
<evidence type="ECO:0000313" key="2">
    <source>
        <dbReference type="Proteomes" id="UP001141806"/>
    </source>
</evidence>
<proteinExistence type="predicted"/>
<reference evidence="1" key="1">
    <citation type="journal article" date="2023" name="Plant J.">
        <title>The genome of the king protea, Protea cynaroides.</title>
        <authorList>
            <person name="Chang J."/>
            <person name="Duong T.A."/>
            <person name="Schoeman C."/>
            <person name="Ma X."/>
            <person name="Roodt D."/>
            <person name="Barker N."/>
            <person name="Li Z."/>
            <person name="Van de Peer Y."/>
            <person name="Mizrachi E."/>
        </authorList>
    </citation>
    <scope>NUCLEOTIDE SEQUENCE</scope>
    <source>
        <tissue evidence="1">Young leaves</tissue>
    </source>
</reference>
<accession>A0A9Q0GMY8</accession>
<protein>
    <submittedName>
        <fullName evidence="1">Uncharacterized protein</fullName>
    </submittedName>
</protein>
<dbReference type="EMBL" id="JAMYWD010000096">
    <property type="protein sequence ID" value="KAJ4949886.1"/>
    <property type="molecule type" value="Genomic_DNA"/>
</dbReference>
<keyword evidence="2" id="KW-1185">Reference proteome</keyword>
<evidence type="ECO:0000313" key="1">
    <source>
        <dbReference type="EMBL" id="KAJ4949886.1"/>
    </source>
</evidence>
<sequence length="199" mass="23625">MGFSEKFTIDFQKRHEPTRRVYQYIARKQLRNALQTKGECLFITGMTTHMRFKGRYVPAFRILEKDTVFGMPYIDLLEFIQGIFNAAHEAPPLAPEPAEVPHADPEAELQQRERLRTIHTFILEQVRDRCERRPWQRRLSVHFPEMEEIYSQIADNILSNDLELSADTDTDATTLREWLQEIEKNKRLLQPIIRRQLTD</sequence>